<comment type="caution">
    <text evidence="2">The sequence shown here is derived from an EMBL/GenBank/DDBJ whole genome shotgun (WGS) entry which is preliminary data.</text>
</comment>
<dbReference type="EMBL" id="SNXO01000014">
    <property type="protein sequence ID" value="TDP56437.1"/>
    <property type="molecule type" value="Genomic_DNA"/>
</dbReference>
<gene>
    <name evidence="2" type="ORF">EV211_11411</name>
</gene>
<evidence type="ECO:0000313" key="3">
    <source>
        <dbReference type="Proteomes" id="UP000295500"/>
    </source>
</evidence>
<dbReference type="AlphaFoldDB" id="A0A4R6Q341"/>
<dbReference type="Proteomes" id="UP000295500">
    <property type="component" value="Unassembled WGS sequence"/>
</dbReference>
<feature type="transmembrane region" description="Helical" evidence="1">
    <location>
        <begin position="46"/>
        <end position="72"/>
    </location>
</feature>
<keyword evidence="1" id="KW-0472">Membrane</keyword>
<feature type="transmembrane region" description="Helical" evidence="1">
    <location>
        <begin position="84"/>
        <end position="105"/>
    </location>
</feature>
<name>A0A4R6Q341_9FIRM</name>
<evidence type="ECO:0000313" key="2">
    <source>
        <dbReference type="EMBL" id="TDP56437.1"/>
    </source>
</evidence>
<keyword evidence="1" id="KW-1133">Transmembrane helix</keyword>
<dbReference type="RefSeq" id="WP_133528309.1">
    <property type="nucleotide sequence ID" value="NZ_SNXO01000014.1"/>
</dbReference>
<accession>A0A4R6Q341</accession>
<organism evidence="2 3">
    <name type="scientific">Aminicella lysinilytica</name>
    <dbReference type="NCBI Taxonomy" id="433323"/>
    <lineage>
        <taxon>Bacteria</taxon>
        <taxon>Bacillati</taxon>
        <taxon>Bacillota</taxon>
        <taxon>Clostridia</taxon>
        <taxon>Peptostreptococcales</taxon>
        <taxon>Anaerovoracaceae</taxon>
        <taxon>Aminicella</taxon>
    </lineage>
</organism>
<protein>
    <submittedName>
        <fullName evidence="2">Uncharacterized protein</fullName>
    </submittedName>
</protein>
<keyword evidence="3" id="KW-1185">Reference proteome</keyword>
<feature type="transmembrane region" description="Helical" evidence="1">
    <location>
        <begin position="12"/>
        <end position="34"/>
    </location>
</feature>
<reference evidence="2 3" key="1">
    <citation type="submission" date="2019-03" db="EMBL/GenBank/DDBJ databases">
        <title>Genomic Encyclopedia of Type Strains, Phase IV (KMG-IV): sequencing the most valuable type-strain genomes for metagenomic binning, comparative biology and taxonomic classification.</title>
        <authorList>
            <person name="Goeker M."/>
        </authorList>
    </citation>
    <scope>NUCLEOTIDE SEQUENCE [LARGE SCALE GENOMIC DNA]</scope>
    <source>
        <strain evidence="2 3">DSM 28287</strain>
    </source>
</reference>
<evidence type="ECO:0000256" key="1">
    <source>
        <dbReference type="SAM" id="Phobius"/>
    </source>
</evidence>
<feature type="transmembrane region" description="Helical" evidence="1">
    <location>
        <begin position="111"/>
        <end position="134"/>
    </location>
</feature>
<proteinExistence type="predicted"/>
<sequence length="142" mass="15763">MENYEKYDKHLRYAMFVAYIANILVPIVALFVGIASGSEAKMDSILGVNIATSIVFTVIMLLLIALNLINVIKRKDTPHRKRQIATYIVILVSFIIGALSLILSKNLTSDAALIATGVSYVAYGVANGAFWKYIIDNVRFKY</sequence>
<keyword evidence="1" id="KW-0812">Transmembrane</keyword>